<feature type="region of interest" description="Disordered" evidence="1">
    <location>
        <begin position="1"/>
        <end position="39"/>
    </location>
</feature>
<feature type="region of interest" description="Disordered" evidence="1">
    <location>
        <begin position="134"/>
        <end position="164"/>
    </location>
</feature>
<dbReference type="Proteomes" id="UP001412239">
    <property type="component" value="Unassembled WGS sequence"/>
</dbReference>
<proteinExistence type="predicted"/>
<protein>
    <submittedName>
        <fullName evidence="2">Uncharacterized protein</fullName>
    </submittedName>
</protein>
<organism evidence="2 3">
    <name type="scientific">Tuber aestivum</name>
    <name type="common">summer truffle</name>
    <dbReference type="NCBI Taxonomy" id="59557"/>
    <lineage>
        <taxon>Eukaryota</taxon>
        <taxon>Fungi</taxon>
        <taxon>Dikarya</taxon>
        <taxon>Ascomycota</taxon>
        <taxon>Pezizomycotina</taxon>
        <taxon>Pezizomycetes</taxon>
        <taxon>Pezizales</taxon>
        <taxon>Tuberaceae</taxon>
        <taxon>Tuber</taxon>
    </lineage>
</organism>
<name>A0A292PT70_9PEZI</name>
<evidence type="ECO:0000313" key="3">
    <source>
        <dbReference type="Proteomes" id="UP001412239"/>
    </source>
</evidence>
<reference evidence="2" key="1">
    <citation type="submission" date="2015-10" db="EMBL/GenBank/DDBJ databases">
        <authorList>
            <person name="Regsiter A."/>
            <person name="william w."/>
        </authorList>
    </citation>
    <scope>NUCLEOTIDE SEQUENCE</scope>
    <source>
        <strain evidence="2">Montdore</strain>
    </source>
</reference>
<sequence length="208" mass="23616">MPNSEPILRKGSVKQSTINGPHHYPLNFGRSTRRRPQPNYHHLKTVTIEASEYTNVGTTSSGVPVFARRATPVFHGNVRFRSSLLISNGHRFCHNPRILPEYEWAVSSAYSRAPREQAQMKANSMLFENVRAKLQNKDQTGANPTIRAARRKKGRRGSSQMSSSVRKINLWPEILLRGRNKGKIMRKSRLAKKQRASYAGSLRVVRDA</sequence>
<accession>A0A292PT70</accession>
<evidence type="ECO:0000256" key="1">
    <source>
        <dbReference type="SAM" id="MobiDB-lite"/>
    </source>
</evidence>
<keyword evidence="3" id="KW-1185">Reference proteome</keyword>
<evidence type="ECO:0000313" key="2">
    <source>
        <dbReference type="EMBL" id="CUS09838.1"/>
    </source>
</evidence>
<dbReference type="EMBL" id="LN891068">
    <property type="protein sequence ID" value="CUS09838.1"/>
    <property type="molecule type" value="Genomic_DNA"/>
</dbReference>
<dbReference type="AlphaFoldDB" id="A0A292PT70"/>
<gene>
    <name evidence="2" type="ORF">GSTUAT00006063001</name>
</gene>